<evidence type="ECO:0000313" key="2">
    <source>
        <dbReference type="EMBL" id="AWL70168.1"/>
    </source>
</evidence>
<name>A0A0G3STS6_SERMA</name>
<reference evidence="2 5" key="3">
    <citation type="submission" date="2018-05" db="EMBL/GenBank/DDBJ databases">
        <title>Klebsiella quasipneumonaiae provides a window into carbapenemase gene transfer, plasmid rearrangements and nosocomial acquisition from the hospital environment.</title>
        <authorList>
            <person name="Mathers A.J."/>
            <person name="Vegesana K."/>
            <person name="Stoesser N."/>
            <person name="Crook D."/>
            <person name="Vaughan A."/>
            <person name="Barry K."/>
            <person name="Parikh H."/>
            <person name="Sebra R."/>
            <person name="Kotay S."/>
            <person name="Walker A.S."/>
            <person name="Sheppard A.E."/>
        </authorList>
    </citation>
    <scope>NUCLEOTIDE SEQUENCE [LARGE SCALE GENOMIC DNA]</scope>
    <source>
        <strain evidence="2 5">CAV1761</strain>
    </source>
</reference>
<sequence>MFKPLLLAAILAATVLPAVQQAHAEGLSIDLMPGVSLRIGDQDNRGRYWDGYDWRDRDWWQGHQGRYLGDRSPRGYYWDGYRWRDRDYWRKYYYSRDGRYYKCDHHCDKHYWKKEKKHHHDHDRDRWRRHGDDDRD</sequence>
<evidence type="ECO:0000313" key="3">
    <source>
        <dbReference type="EMBL" id="OCO89894.1"/>
    </source>
</evidence>
<dbReference type="Proteomes" id="UP000050489">
    <property type="component" value="Unassembled WGS sequence"/>
</dbReference>
<evidence type="ECO:0000313" key="4">
    <source>
        <dbReference type="Proteomes" id="UP000050489"/>
    </source>
</evidence>
<feature type="signal peptide" evidence="1">
    <location>
        <begin position="1"/>
        <end position="24"/>
    </location>
</feature>
<reference evidence="4" key="1">
    <citation type="submission" date="2016-04" db="EMBL/GenBank/DDBJ databases">
        <authorList>
            <person name="Osei Sekyere J."/>
            <person name="Sivertsen A."/>
            <person name="Pedersen A.T."/>
            <person name="Sundsfjord A."/>
        </authorList>
    </citation>
    <scope>NUCLEOTIDE SEQUENCE [LARGE SCALE GENOMIC DNA]</scope>
    <source>
        <strain evidence="4">945174350</strain>
    </source>
</reference>
<dbReference type="EMBL" id="CP029449">
    <property type="protein sequence ID" value="AWL70168.1"/>
    <property type="molecule type" value="Genomic_DNA"/>
</dbReference>
<accession>A0A0G3STS6</accession>
<keyword evidence="1" id="KW-0732">Signal</keyword>
<dbReference type="Proteomes" id="UP000245399">
    <property type="component" value="Chromosome"/>
</dbReference>
<dbReference type="Pfam" id="PF10697">
    <property type="entry name" value="DUF2502"/>
    <property type="match status" value="1"/>
</dbReference>
<protein>
    <submittedName>
        <fullName evidence="2">DUF2502 domain-containing protein</fullName>
    </submittedName>
</protein>
<evidence type="ECO:0000256" key="1">
    <source>
        <dbReference type="SAM" id="SignalP"/>
    </source>
</evidence>
<dbReference type="AlphaFoldDB" id="A0A0G3STS6"/>
<dbReference type="InterPro" id="IPR019638">
    <property type="entry name" value="DUF2502"/>
</dbReference>
<organism evidence="3 4">
    <name type="scientific">Serratia marcescens</name>
    <dbReference type="NCBI Taxonomy" id="615"/>
    <lineage>
        <taxon>Bacteria</taxon>
        <taxon>Pseudomonadati</taxon>
        <taxon>Pseudomonadota</taxon>
        <taxon>Gammaproteobacteria</taxon>
        <taxon>Enterobacterales</taxon>
        <taxon>Yersiniaceae</taxon>
        <taxon>Serratia</taxon>
    </lineage>
</organism>
<proteinExistence type="predicted"/>
<feature type="chain" id="PRO_5043120142" evidence="1">
    <location>
        <begin position="25"/>
        <end position="136"/>
    </location>
</feature>
<reference evidence="3" key="2">
    <citation type="journal article" date="2017" name="PLoS ONE">
        <title>Genomic and phenotypic characterisation of fluoroquinolone resistance mechanisms in Enterobacteriaceae in Durban, South Africa.</title>
        <authorList>
            <person name="Osei Sekyere J."/>
            <person name="Amoako D.G."/>
        </authorList>
    </citation>
    <scope>NUCLEOTIDE SEQUENCE</scope>
    <source>
        <strain evidence="3">945174350</strain>
    </source>
</reference>
<evidence type="ECO:0000313" key="5">
    <source>
        <dbReference type="Proteomes" id="UP000245399"/>
    </source>
</evidence>
<dbReference type="EMBL" id="LJEX02000024">
    <property type="protein sequence ID" value="OCO89894.1"/>
    <property type="molecule type" value="Genomic_DNA"/>
</dbReference>
<gene>
    <name evidence="3" type="ORF">AN695_0210375</name>
    <name evidence="2" type="ORF">DKC05_22205</name>
</gene>
<dbReference type="RefSeq" id="WP_047730148.1">
    <property type="nucleotide sequence ID" value="NZ_CABMHU010000124.1"/>
</dbReference>